<keyword evidence="7" id="KW-1185">Reference proteome</keyword>
<dbReference type="PANTHER" id="PTHR46193">
    <property type="entry name" value="6-PHOSPHOGLUCONATE PHOSPHATASE"/>
    <property type="match status" value="1"/>
</dbReference>
<keyword evidence="4" id="KW-0460">Magnesium</keyword>
<dbReference type="Gene3D" id="1.10.150.240">
    <property type="entry name" value="Putative phosphatase, domain 2"/>
    <property type="match status" value="1"/>
</dbReference>
<dbReference type="EMBL" id="QKZL01000021">
    <property type="protein sequence ID" value="PZX12889.1"/>
    <property type="molecule type" value="Genomic_DNA"/>
</dbReference>
<keyword evidence="6" id="KW-0378">Hydrolase</keyword>
<comment type="similarity">
    <text evidence="2">Belongs to the HAD-like hydrolase superfamily. CbbY/CbbZ/Gph/YieH family.</text>
</comment>
<dbReference type="RefSeq" id="WP_170134007.1">
    <property type="nucleotide sequence ID" value="NZ_QKZL01000021.1"/>
</dbReference>
<dbReference type="CDD" id="cd07505">
    <property type="entry name" value="HAD_BPGM-like"/>
    <property type="match status" value="1"/>
</dbReference>
<protein>
    <submittedName>
        <fullName evidence="6">HAD superfamily hydrolase (TIGR01509 family)</fullName>
    </submittedName>
</protein>
<dbReference type="InterPro" id="IPR023214">
    <property type="entry name" value="HAD_sf"/>
</dbReference>
<dbReference type="SFLD" id="SFLDG01135">
    <property type="entry name" value="C1.5.6:_HAD__Beta-PGM__Phospha"/>
    <property type="match status" value="1"/>
</dbReference>
<dbReference type="Pfam" id="PF00702">
    <property type="entry name" value="Hydrolase"/>
    <property type="match status" value="1"/>
</dbReference>
<dbReference type="SFLD" id="SFLDS00003">
    <property type="entry name" value="Haloacid_Dehalogenase"/>
    <property type="match status" value="1"/>
</dbReference>
<sequence length="232" mass="24485">MQRNGLTDGPDAGAPLRAIAWDIDGTLTDNEPVHLSVFREVCSASGIDLSGLGDDDFRGLHLDDVWTALGSRRPESLTATAWQERITETYCARSDTLEPMPGLHETFEAFRRAGLRQVCVSNSRRRVVDATLAALGIDRLVDFSISVDDVRAGKPAPDPYLEAARRLDLAPGSLAAIEDSATGAASARAAGLRVFGIATEHAAVPGAEATVTRLPDLVALVAGEARVLAGDG</sequence>
<dbReference type="SUPFAM" id="SSF56784">
    <property type="entry name" value="HAD-like"/>
    <property type="match status" value="1"/>
</dbReference>
<comment type="cofactor">
    <cofactor evidence="1">
        <name>Mg(2+)</name>
        <dbReference type="ChEBI" id="CHEBI:18420"/>
    </cofactor>
</comment>
<name>A0A2W7PTV2_9RHOB</name>
<proteinExistence type="inferred from homology"/>
<evidence type="ECO:0000256" key="3">
    <source>
        <dbReference type="ARBA" id="ARBA00022723"/>
    </source>
</evidence>
<reference evidence="6 7" key="1">
    <citation type="submission" date="2018-06" db="EMBL/GenBank/DDBJ databases">
        <title>Genomic Encyclopedia of Archaeal and Bacterial Type Strains, Phase II (KMG-II): from individual species to whole genera.</title>
        <authorList>
            <person name="Goeker M."/>
        </authorList>
    </citation>
    <scope>NUCLEOTIDE SEQUENCE [LARGE SCALE GENOMIC DNA]</scope>
    <source>
        <strain evidence="6 7">DSM 22009</strain>
    </source>
</reference>
<evidence type="ECO:0000256" key="2">
    <source>
        <dbReference type="ARBA" id="ARBA00006171"/>
    </source>
</evidence>
<keyword evidence="3" id="KW-0479">Metal-binding</keyword>
<evidence type="ECO:0000256" key="1">
    <source>
        <dbReference type="ARBA" id="ARBA00001946"/>
    </source>
</evidence>
<dbReference type="PANTHER" id="PTHR46193:SF18">
    <property type="entry name" value="HEXITOL PHOSPHATASE B"/>
    <property type="match status" value="1"/>
</dbReference>
<dbReference type="InterPro" id="IPR051600">
    <property type="entry name" value="Beta-PGM-like"/>
</dbReference>
<evidence type="ECO:0000313" key="7">
    <source>
        <dbReference type="Proteomes" id="UP000248916"/>
    </source>
</evidence>
<gene>
    <name evidence="6" type="ORF">LX81_03440</name>
</gene>
<dbReference type="GO" id="GO:0016787">
    <property type="term" value="F:hydrolase activity"/>
    <property type="evidence" value="ECO:0007669"/>
    <property type="project" value="UniProtKB-KW"/>
</dbReference>
<dbReference type="SFLD" id="SFLDG01129">
    <property type="entry name" value="C1.5:_HAD__Beta-PGM__Phosphata"/>
    <property type="match status" value="1"/>
</dbReference>
<dbReference type="InterPro" id="IPR023198">
    <property type="entry name" value="PGP-like_dom2"/>
</dbReference>
<dbReference type="PRINTS" id="PR00413">
    <property type="entry name" value="HADHALOGNASE"/>
</dbReference>
<dbReference type="InterPro" id="IPR036412">
    <property type="entry name" value="HAD-like_sf"/>
</dbReference>
<organism evidence="6 7">
    <name type="scientific">Palleronia aestuarii</name>
    <dbReference type="NCBI Taxonomy" id="568105"/>
    <lineage>
        <taxon>Bacteria</taxon>
        <taxon>Pseudomonadati</taxon>
        <taxon>Pseudomonadota</taxon>
        <taxon>Alphaproteobacteria</taxon>
        <taxon>Rhodobacterales</taxon>
        <taxon>Roseobacteraceae</taxon>
        <taxon>Palleronia</taxon>
    </lineage>
</organism>
<dbReference type="Gene3D" id="3.40.50.1000">
    <property type="entry name" value="HAD superfamily/HAD-like"/>
    <property type="match status" value="1"/>
</dbReference>
<dbReference type="InterPro" id="IPR006439">
    <property type="entry name" value="HAD-SF_hydro_IA"/>
</dbReference>
<keyword evidence="5" id="KW-0119">Carbohydrate metabolism</keyword>
<accession>A0A2W7PTV2</accession>
<evidence type="ECO:0000313" key="6">
    <source>
        <dbReference type="EMBL" id="PZX12889.1"/>
    </source>
</evidence>
<dbReference type="AlphaFoldDB" id="A0A2W7PTV2"/>
<dbReference type="NCBIfam" id="TIGR01509">
    <property type="entry name" value="HAD-SF-IA-v3"/>
    <property type="match status" value="1"/>
</dbReference>
<evidence type="ECO:0000256" key="5">
    <source>
        <dbReference type="ARBA" id="ARBA00023277"/>
    </source>
</evidence>
<comment type="caution">
    <text evidence="6">The sequence shown here is derived from an EMBL/GenBank/DDBJ whole genome shotgun (WGS) entry which is preliminary data.</text>
</comment>
<dbReference type="GO" id="GO:0046872">
    <property type="term" value="F:metal ion binding"/>
    <property type="evidence" value="ECO:0007669"/>
    <property type="project" value="UniProtKB-KW"/>
</dbReference>
<evidence type="ECO:0000256" key="4">
    <source>
        <dbReference type="ARBA" id="ARBA00022842"/>
    </source>
</evidence>
<dbReference type="Proteomes" id="UP000248916">
    <property type="component" value="Unassembled WGS sequence"/>
</dbReference>